<dbReference type="RefSeq" id="WP_229973291.1">
    <property type="nucleotide sequence ID" value="NZ_CP087133.1"/>
</dbReference>
<dbReference type="EMBL" id="JAWXVG010000002">
    <property type="protein sequence ID" value="MDX6182051.1"/>
    <property type="molecule type" value="Genomic_DNA"/>
</dbReference>
<protein>
    <recommendedName>
        <fullName evidence="5">DUF4252 domain-containing protein</fullName>
    </recommendedName>
</protein>
<accession>A0AAJ2SIM6</accession>
<sequence length="146" mass="17012">MKFLMIPFLMIFLISCNVRGQEDKLIRNFITSCKDKNIELATVREQYICENKDNVDKKTALDKFIEDGISSIREEIQSKDLSKLSIVKASNDIKVQKEFLETDFSKIFVLKEKQKILFYFLIENDKITAFNVLNKGGIKVFIKLCN</sequence>
<evidence type="ECO:0000313" key="4">
    <source>
        <dbReference type="Proteomes" id="UP001278738"/>
    </source>
</evidence>
<evidence type="ECO:0000313" key="2">
    <source>
        <dbReference type="EMBL" id="MDX6186894.1"/>
    </source>
</evidence>
<reference evidence="2 4" key="1">
    <citation type="submission" date="2023-11" db="EMBL/GenBank/DDBJ databases">
        <title>Unpublished Manusciprt.</title>
        <authorList>
            <person name="Saticioglu I.B."/>
            <person name="Ay H."/>
            <person name="Ajmi N."/>
            <person name="Altun S."/>
            <person name="Duman M."/>
        </authorList>
    </citation>
    <scope>NUCLEOTIDE SEQUENCE</scope>
    <source>
        <strain evidence="1 4">Fl-33</strain>
        <strain evidence="2">Fl-77</strain>
    </source>
</reference>
<gene>
    <name evidence="1" type="ORF">SGQ18_07770</name>
    <name evidence="2" type="ORF">SGQ44_14105</name>
</gene>
<dbReference type="PROSITE" id="PS51257">
    <property type="entry name" value="PROKAR_LIPOPROTEIN"/>
    <property type="match status" value="1"/>
</dbReference>
<keyword evidence="4" id="KW-1185">Reference proteome</keyword>
<dbReference type="AlphaFoldDB" id="A0AAJ2SIM6"/>
<dbReference type="Proteomes" id="UP001270053">
    <property type="component" value="Unassembled WGS sequence"/>
</dbReference>
<evidence type="ECO:0000313" key="3">
    <source>
        <dbReference type="Proteomes" id="UP001270053"/>
    </source>
</evidence>
<evidence type="ECO:0000313" key="1">
    <source>
        <dbReference type="EMBL" id="MDX6182051.1"/>
    </source>
</evidence>
<organism evidence="2 3">
    <name type="scientific">Flavobacterium flavipigmentatum</name>
    <dbReference type="NCBI Taxonomy" id="2893884"/>
    <lineage>
        <taxon>Bacteria</taxon>
        <taxon>Pseudomonadati</taxon>
        <taxon>Bacteroidota</taxon>
        <taxon>Flavobacteriia</taxon>
        <taxon>Flavobacteriales</taxon>
        <taxon>Flavobacteriaceae</taxon>
        <taxon>Flavobacterium</taxon>
    </lineage>
</organism>
<dbReference type="EMBL" id="JAWXVH010000008">
    <property type="protein sequence ID" value="MDX6186894.1"/>
    <property type="molecule type" value="Genomic_DNA"/>
</dbReference>
<dbReference type="Proteomes" id="UP001278738">
    <property type="component" value="Unassembled WGS sequence"/>
</dbReference>
<evidence type="ECO:0008006" key="5">
    <source>
        <dbReference type="Google" id="ProtNLM"/>
    </source>
</evidence>
<comment type="caution">
    <text evidence="2">The sequence shown here is derived from an EMBL/GenBank/DDBJ whole genome shotgun (WGS) entry which is preliminary data.</text>
</comment>
<proteinExistence type="predicted"/>
<name>A0AAJ2SIM6_9FLAO</name>